<protein>
    <submittedName>
        <fullName evidence="7">Uncharacterized conserved protein</fullName>
    </submittedName>
</protein>
<evidence type="ECO:0000256" key="5">
    <source>
        <dbReference type="SAM" id="Phobius"/>
    </source>
</evidence>
<organism evidence="7 8">
    <name type="scientific">Aquiflexum balticum DSM 16537</name>
    <dbReference type="NCBI Taxonomy" id="758820"/>
    <lineage>
        <taxon>Bacteria</taxon>
        <taxon>Pseudomonadati</taxon>
        <taxon>Bacteroidota</taxon>
        <taxon>Cytophagia</taxon>
        <taxon>Cytophagales</taxon>
        <taxon>Cyclobacteriaceae</taxon>
        <taxon>Aquiflexum</taxon>
    </lineage>
</organism>
<dbReference type="GO" id="GO:0012505">
    <property type="term" value="C:endomembrane system"/>
    <property type="evidence" value="ECO:0007669"/>
    <property type="project" value="UniProtKB-SubCell"/>
</dbReference>
<evidence type="ECO:0000259" key="6">
    <source>
        <dbReference type="Pfam" id="PF06803"/>
    </source>
</evidence>
<keyword evidence="3 5" id="KW-1133">Transmembrane helix</keyword>
<evidence type="ECO:0000256" key="3">
    <source>
        <dbReference type="ARBA" id="ARBA00022989"/>
    </source>
</evidence>
<reference evidence="8" key="1">
    <citation type="submission" date="2017-04" db="EMBL/GenBank/DDBJ databases">
        <authorList>
            <person name="Varghese N."/>
            <person name="Submissions S."/>
        </authorList>
    </citation>
    <scope>NUCLEOTIDE SEQUENCE [LARGE SCALE GENOMIC DNA]</scope>
    <source>
        <strain evidence="8">DSM 16537</strain>
    </source>
</reference>
<comment type="subcellular location">
    <subcellularLocation>
        <location evidence="1">Endomembrane system</location>
        <topology evidence="1">Multi-pass membrane protein</topology>
    </subcellularLocation>
</comment>
<evidence type="ECO:0000313" key="7">
    <source>
        <dbReference type="EMBL" id="SMD45947.1"/>
    </source>
</evidence>
<evidence type="ECO:0000256" key="4">
    <source>
        <dbReference type="ARBA" id="ARBA00023136"/>
    </source>
</evidence>
<sequence length="140" mass="15727">MATLREKTVDFFEKAKILYLSKAEQIAGEDGKLKKLLKNVGERLNAVSHNPKVQAALEPILVFKRMIQAHRSGLFKVSTKTLGLIVLGLVYFVAPLDIIPDFLPVLGFADDLSVLIAIFNSVKHEVEAFLDWEKIHQDKI</sequence>
<keyword evidence="8" id="KW-1185">Reference proteome</keyword>
<gene>
    <name evidence="7" type="ORF">SAMN00777080_4620</name>
</gene>
<dbReference type="InterPro" id="IPR010652">
    <property type="entry name" value="DUF1232"/>
</dbReference>
<evidence type="ECO:0000256" key="1">
    <source>
        <dbReference type="ARBA" id="ARBA00004127"/>
    </source>
</evidence>
<evidence type="ECO:0000313" key="8">
    <source>
        <dbReference type="Proteomes" id="UP000192333"/>
    </source>
</evidence>
<proteinExistence type="predicted"/>
<keyword evidence="2 5" id="KW-0812">Transmembrane</keyword>
<dbReference type="Proteomes" id="UP000192333">
    <property type="component" value="Chromosome I"/>
</dbReference>
<feature type="transmembrane region" description="Helical" evidence="5">
    <location>
        <begin position="74"/>
        <end position="94"/>
    </location>
</feature>
<accession>A0A1W2HAP2</accession>
<dbReference type="EMBL" id="LT838813">
    <property type="protein sequence ID" value="SMD45947.1"/>
    <property type="molecule type" value="Genomic_DNA"/>
</dbReference>
<dbReference type="RefSeq" id="WP_084122902.1">
    <property type="nucleotide sequence ID" value="NZ_LT838813.1"/>
</dbReference>
<evidence type="ECO:0000256" key="2">
    <source>
        <dbReference type="ARBA" id="ARBA00022692"/>
    </source>
</evidence>
<keyword evidence="4 5" id="KW-0472">Membrane</keyword>
<dbReference type="AlphaFoldDB" id="A0A1W2HAP2"/>
<feature type="domain" description="DUF1232" evidence="6">
    <location>
        <begin position="82"/>
        <end position="116"/>
    </location>
</feature>
<dbReference type="STRING" id="758820.SAMN00777080_4620"/>
<name>A0A1W2HAP2_9BACT</name>
<dbReference type="OrthoDB" id="9800034at2"/>
<dbReference type="Pfam" id="PF06803">
    <property type="entry name" value="DUF1232"/>
    <property type="match status" value="1"/>
</dbReference>